<dbReference type="SUPFAM" id="SSF48452">
    <property type="entry name" value="TPR-like"/>
    <property type="match status" value="1"/>
</dbReference>
<comment type="caution">
    <text evidence="2">The sequence shown here is derived from an EMBL/GenBank/DDBJ whole genome shotgun (WGS) entry which is preliminary data.</text>
</comment>
<reference evidence="3 4" key="2">
    <citation type="submission" date="2024-05" db="EMBL/GenBank/DDBJ databases">
        <authorList>
            <person name="Chen Y."/>
            <person name="Shah S."/>
            <person name="Dougan E. K."/>
            <person name="Thang M."/>
            <person name="Chan C."/>
        </authorList>
    </citation>
    <scope>NUCLEOTIDE SEQUENCE [LARGE SCALE GENOMIC DNA]</scope>
</reference>
<name>A0A9P1CB53_9DINO</name>
<keyword evidence="4" id="KW-1185">Reference proteome</keyword>
<evidence type="ECO:0000313" key="3">
    <source>
        <dbReference type="EMBL" id="CAL4775558.1"/>
    </source>
</evidence>
<evidence type="ECO:0000256" key="1">
    <source>
        <dbReference type="SAM" id="MobiDB-lite"/>
    </source>
</evidence>
<proteinExistence type="predicted"/>
<evidence type="ECO:0000313" key="2">
    <source>
        <dbReference type="EMBL" id="CAI3988246.1"/>
    </source>
</evidence>
<dbReference type="AlphaFoldDB" id="A0A9P1CB53"/>
<evidence type="ECO:0000313" key="4">
    <source>
        <dbReference type="Proteomes" id="UP001152797"/>
    </source>
</evidence>
<dbReference type="EMBL" id="CAMXCT020001247">
    <property type="protein sequence ID" value="CAL1141621.1"/>
    <property type="molecule type" value="Genomic_DNA"/>
</dbReference>
<dbReference type="Proteomes" id="UP001152797">
    <property type="component" value="Unassembled WGS sequence"/>
</dbReference>
<organism evidence="2">
    <name type="scientific">Cladocopium goreaui</name>
    <dbReference type="NCBI Taxonomy" id="2562237"/>
    <lineage>
        <taxon>Eukaryota</taxon>
        <taxon>Sar</taxon>
        <taxon>Alveolata</taxon>
        <taxon>Dinophyceae</taxon>
        <taxon>Suessiales</taxon>
        <taxon>Symbiodiniaceae</taxon>
        <taxon>Cladocopium</taxon>
    </lineage>
</organism>
<dbReference type="EMBL" id="CAMXCT010001247">
    <property type="protein sequence ID" value="CAI3988246.1"/>
    <property type="molecule type" value="Genomic_DNA"/>
</dbReference>
<reference evidence="2" key="1">
    <citation type="submission" date="2022-10" db="EMBL/GenBank/DDBJ databases">
        <authorList>
            <person name="Chen Y."/>
            <person name="Dougan E. K."/>
            <person name="Chan C."/>
            <person name="Rhodes N."/>
            <person name="Thang M."/>
        </authorList>
    </citation>
    <scope>NUCLEOTIDE SEQUENCE</scope>
</reference>
<dbReference type="InterPro" id="IPR011990">
    <property type="entry name" value="TPR-like_helical_dom_sf"/>
</dbReference>
<dbReference type="EMBL" id="CAMXCT030001247">
    <property type="protein sequence ID" value="CAL4775558.1"/>
    <property type="molecule type" value="Genomic_DNA"/>
</dbReference>
<dbReference type="Gene3D" id="1.25.40.10">
    <property type="entry name" value="Tetratricopeptide repeat domain"/>
    <property type="match status" value="1"/>
</dbReference>
<dbReference type="OrthoDB" id="10267348at2759"/>
<protein>
    <submittedName>
        <fullName evidence="3">PPPDE domain-containing protein</fullName>
    </submittedName>
</protein>
<sequence length="485" mass="53739">MALLRPRSATELRRPRPTGQRKTLPLPLSGEMPSKIQLPKCSKVPKVDLKGPRHHATLAPKAEVLKVAGVEGWKDSSTYRIRETPEVPEVVTPKQRVPASLTDAAVRPRCVVSREVDNGDATTREAVPLPGLTELQKSHVVLERWSCFPQLPSELHPSRATALRLHKALREPQAQVAIDLLGHVDAESRHLLLMWCLGCCLELLGFLENAAALFAKCTSMDVGNPVHAYNRGVVLLRLHQWQAASRDFDLAASHCLQKGWLLPAMLLARRALANLQLQKLPQVWADFELARLRTRFPNFTLGQLQRQMAREELSSYASYRRALTGPPVMRFAAHRHWVVQALAGEKLQAASEAVQQSLLELLRAVPGFAQVQFGCVPWDAVSIVLLRGGQPLLPTYSHVYILFSGELRVLRFVAALGAGRQNLEEGRVLGVPEALLARPFLEEERVLSVPSSFCGQQGRHQDGWLVASGHGAGLLQITVQGMQRM</sequence>
<gene>
    <name evidence="2" type="ORF">C1SCF055_LOCUS15447</name>
</gene>
<feature type="region of interest" description="Disordered" evidence="1">
    <location>
        <begin position="1"/>
        <end position="34"/>
    </location>
</feature>
<accession>A0A9P1CB53</accession>